<dbReference type="Pfam" id="PF07690">
    <property type="entry name" value="MFS_1"/>
    <property type="match status" value="1"/>
</dbReference>
<feature type="transmembrane region" description="Helical" evidence="7">
    <location>
        <begin position="343"/>
        <end position="362"/>
    </location>
</feature>
<feature type="transmembrane region" description="Helical" evidence="7">
    <location>
        <begin position="240"/>
        <end position="257"/>
    </location>
</feature>
<dbReference type="SUPFAM" id="SSF103473">
    <property type="entry name" value="MFS general substrate transporter"/>
    <property type="match status" value="1"/>
</dbReference>
<keyword evidence="4 7" id="KW-0812">Transmembrane</keyword>
<proteinExistence type="predicted"/>
<feature type="transmembrane region" description="Helical" evidence="7">
    <location>
        <begin position="211"/>
        <end position="228"/>
    </location>
</feature>
<keyword evidence="2" id="KW-0813">Transport</keyword>
<dbReference type="CDD" id="cd17321">
    <property type="entry name" value="MFS_MMR_MDR_like"/>
    <property type="match status" value="1"/>
</dbReference>
<dbReference type="InterPro" id="IPR020846">
    <property type="entry name" value="MFS_dom"/>
</dbReference>
<feature type="transmembrane region" description="Helical" evidence="7">
    <location>
        <begin position="319"/>
        <end position="336"/>
    </location>
</feature>
<feature type="transmembrane region" description="Helical" evidence="7">
    <location>
        <begin position="91"/>
        <end position="110"/>
    </location>
</feature>
<keyword evidence="6 7" id="KW-0472">Membrane</keyword>
<sequence>MTDRQDAPASSTRPSGRATWRQWLGLAILTLPMLVLATDLTVLFLAMPSISADLQPGSSQMLWTLHVYGFIIAGLLITMGRLGDRIGRRRLLLFGAGAFAVLAVCAAYAVNIEMLIGARALLGIAGATLMPSTFSLLRNMFADDSQRRFAIAVVFSAFSAGGAIGPLLAGVLLEFFWWGSVFLVNAPALVLLLLIGPLLLPEYRDPDAQRLDLSSVALSLGGMLGIIYGLQEGFEHQSVWPYAVPVVFGLGLALWFVRRQLRLADPLLDLGLFANRRFSASLAAVLLTGFAMVGAFYLFTQYLQWVLELTPLQAGLWTVPYIVINIAGAMTAPVLVRRFRTAYVMGAGLALAAAGLTFAAVVGANADLVLTLTGLSVAGLGQGAAMMLGSDLIISTPPVARAGSAAAMQEVSGEFGQALGMAFIGSIGMFAYRAFLGSAMPAGVPPDAADAAQNSVTGASAVAEQLPAAVGAELLATAREGFTQALQTGLAVGAAILAGVAVLVVWLLRQPAATDDDADSEATLAEVGSEPA</sequence>
<evidence type="ECO:0000256" key="5">
    <source>
        <dbReference type="ARBA" id="ARBA00022989"/>
    </source>
</evidence>
<feature type="transmembrane region" description="Helical" evidence="7">
    <location>
        <begin position="149"/>
        <end position="169"/>
    </location>
</feature>
<evidence type="ECO:0000256" key="3">
    <source>
        <dbReference type="ARBA" id="ARBA00022475"/>
    </source>
</evidence>
<dbReference type="PROSITE" id="PS50850">
    <property type="entry name" value="MFS"/>
    <property type="match status" value="1"/>
</dbReference>
<dbReference type="OrthoDB" id="3218509at2"/>
<dbReference type="InterPro" id="IPR036259">
    <property type="entry name" value="MFS_trans_sf"/>
</dbReference>
<feature type="transmembrane region" description="Helical" evidence="7">
    <location>
        <begin position="415"/>
        <end position="435"/>
    </location>
</feature>
<evidence type="ECO:0000256" key="4">
    <source>
        <dbReference type="ARBA" id="ARBA00022692"/>
    </source>
</evidence>
<evidence type="ECO:0000256" key="6">
    <source>
        <dbReference type="ARBA" id="ARBA00023136"/>
    </source>
</evidence>
<feature type="transmembrane region" description="Helical" evidence="7">
    <location>
        <begin position="175"/>
        <end position="199"/>
    </location>
</feature>
<dbReference type="PANTHER" id="PTHR42718:SF47">
    <property type="entry name" value="METHYL VIOLOGEN RESISTANCE PROTEIN SMVA"/>
    <property type="match status" value="1"/>
</dbReference>
<organism evidence="9 10">
    <name type="scientific">Egibacter rhizosphaerae</name>
    <dbReference type="NCBI Taxonomy" id="1670831"/>
    <lineage>
        <taxon>Bacteria</taxon>
        <taxon>Bacillati</taxon>
        <taxon>Actinomycetota</taxon>
        <taxon>Nitriliruptoria</taxon>
        <taxon>Egibacterales</taxon>
        <taxon>Egibacteraceae</taxon>
        <taxon>Egibacter</taxon>
    </lineage>
</organism>
<dbReference type="GO" id="GO:0022857">
    <property type="term" value="F:transmembrane transporter activity"/>
    <property type="evidence" value="ECO:0007669"/>
    <property type="project" value="InterPro"/>
</dbReference>
<dbReference type="InterPro" id="IPR011701">
    <property type="entry name" value="MFS"/>
</dbReference>
<evidence type="ECO:0000313" key="10">
    <source>
        <dbReference type="Proteomes" id="UP000291469"/>
    </source>
</evidence>
<keyword evidence="10" id="KW-1185">Reference proteome</keyword>
<name>A0A411YET9_9ACTN</name>
<feature type="transmembrane region" description="Helical" evidence="7">
    <location>
        <begin position="489"/>
        <end position="508"/>
    </location>
</feature>
<protein>
    <submittedName>
        <fullName evidence="9">MFS transporter</fullName>
    </submittedName>
</protein>
<reference evidence="9 10" key="1">
    <citation type="submission" date="2019-01" db="EMBL/GenBank/DDBJ databases">
        <title>Egibacter rhizosphaerae EGI 80759T.</title>
        <authorList>
            <person name="Chen D.-D."/>
            <person name="Tian Y."/>
            <person name="Jiao J.-Y."/>
            <person name="Zhang X.-T."/>
            <person name="Zhang Y.-G."/>
            <person name="Zhang Y."/>
            <person name="Xiao M."/>
            <person name="Shu W.-S."/>
            <person name="Li W.-J."/>
        </authorList>
    </citation>
    <scope>NUCLEOTIDE SEQUENCE [LARGE SCALE GENOMIC DNA]</scope>
    <source>
        <strain evidence="9 10">EGI 80759</strain>
    </source>
</reference>
<feature type="transmembrane region" description="Helical" evidence="7">
    <location>
        <begin position="368"/>
        <end position="394"/>
    </location>
</feature>
<dbReference type="Proteomes" id="UP000291469">
    <property type="component" value="Chromosome"/>
</dbReference>
<feature type="domain" description="Major facilitator superfamily (MFS) profile" evidence="8">
    <location>
        <begin position="25"/>
        <end position="513"/>
    </location>
</feature>
<dbReference type="KEGG" id="erz:ER308_08625"/>
<dbReference type="Gene3D" id="1.20.1720.10">
    <property type="entry name" value="Multidrug resistance protein D"/>
    <property type="match status" value="1"/>
</dbReference>
<dbReference type="Gene3D" id="1.20.1250.20">
    <property type="entry name" value="MFS general substrate transporter like domains"/>
    <property type="match status" value="1"/>
</dbReference>
<evidence type="ECO:0000313" key="9">
    <source>
        <dbReference type="EMBL" id="QBI19607.1"/>
    </source>
</evidence>
<keyword evidence="5 7" id="KW-1133">Transmembrane helix</keyword>
<feature type="transmembrane region" description="Helical" evidence="7">
    <location>
        <begin position="278"/>
        <end position="299"/>
    </location>
</feature>
<evidence type="ECO:0000256" key="1">
    <source>
        <dbReference type="ARBA" id="ARBA00004651"/>
    </source>
</evidence>
<dbReference type="GO" id="GO:0005886">
    <property type="term" value="C:plasma membrane"/>
    <property type="evidence" value="ECO:0007669"/>
    <property type="project" value="UniProtKB-SubCell"/>
</dbReference>
<evidence type="ECO:0000256" key="2">
    <source>
        <dbReference type="ARBA" id="ARBA00022448"/>
    </source>
</evidence>
<keyword evidence="3" id="KW-1003">Cell membrane</keyword>
<feature type="transmembrane region" description="Helical" evidence="7">
    <location>
        <begin position="23"/>
        <end position="48"/>
    </location>
</feature>
<dbReference type="EMBL" id="CP036402">
    <property type="protein sequence ID" value="QBI19607.1"/>
    <property type="molecule type" value="Genomic_DNA"/>
</dbReference>
<dbReference type="AlphaFoldDB" id="A0A411YET9"/>
<feature type="transmembrane region" description="Helical" evidence="7">
    <location>
        <begin position="116"/>
        <end position="137"/>
    </location>
</feature>
<dbReference type="RefSeq" id="WP_131154604.1">
    <property type="nucleotide sequence ID" value="NZ_CP036402.1"/>
</dbReference>
<dbReference type="PANTHER" id="PTHR42718">
    <property type="entry name" value="MAJOR FACILITATOR SUPERFAMILY MULTIDRUG TRANSPORTER MFSC"/>
    <property type="match status" value="1"/>
</dbReference>
<gene>
    <name evidence="9" type="ORF">ER308_08625</name>
</gene>
<comment type="subcellular location">
    <subcellularLocation>
        <location evidence="1">Cell membrane</location>
        <topology evidence="1">Multi-pass membrane protein</topology>
    </subcellularLocation>
</comment>
<evidence type="ECO:0000256" key="7">
    <source>
        <dbReference type="SAM" id="Phobius"/>
    </source>
</evidence>
<evidence type="ECO:0000259" key="8">
    <source>
        <dbReference type="PROSITE" id="PS50850"/>
    </source>
</evidence>
<accession>A0A411YET9</accession>
<feature type="transmembrane region" description="Helical" evidence="7">
    <location>
        <begin position="60"/>
        <end position="79"/>
    </location>
</feature>